<dbReference type="Proteomes" id="UP001165524">
    <property type="component" value="Unassembled WGS sequence"/>
</dbReference>
<feature type="compositionally biased region" description="Basic and acidic residues" evidence="1">
    <location>
        <begin position="409"/>
        <end position="428"/>
    </location>
</feature>
<evidence type="ECO:0008006" key="4">
    <source>
        <dbReference type="Google" id="ProtNLM"/>
    </source>
</evidence>
<name>A0ABT0E6L3_9GAMM</name>
<reference evidence="2" key="1">
    <citation type="submission" date="2022-04" db="EMBL/GenBank/DDBJ databases">
        <title>Alcanivorax sp. CY1518 draft genome sequence.</title>
        <authorList>
            <person name="Zhao G."/>
            <person name="An M."/>
        </authorList>
    </citation>
    <scope>NUCLEOTIDE SEQUENCE</scope>
    <source>
        <strain evidence="2">CY1518</strain>
    </source>
</reference>
<dbReference type="RefSeq" id="WP_246950905.1">
    <property type="nucleotide sequence ID" value="NZ_JALKII010000003.1"/>
</dbReference>
<keyword evidence="3" id="KW-1185">Reference proteome</keyword>
<protein>
    <recommendedName>
        <fullName evidence="4">Lipoprotein</fullName>
    </recommendedName>
</protein>
<accession>A0ABT0E6L3</accession>
<proteinExistence type="predicted"/>
<sequence>MISASDFLRLLALITLPAGLLLSGCGNDSNPRPGAGHDHAHHGRLILADNNAHAYVYDLDQRALLAPLHLDYPAHSLHTSPGKRFVVITQRATGANPNQIQFIDAGLFVHGDHIDVLEPSVANLTLSGEAPAHYRAVGNQATLFFDGASASQRFVLFTDSSLAAGNIVAAESTPAAHHGIAEPRGEYVLVSTADRERVAVFGLHHDHFHLEETLPEPCPNLHGGASLENHAAFGCDDGVLLVHQDGGAFTASKIITPLRITQLAGHPAMNEFVAFAAGNQAIYAVDPISGTVEEIDWSASTGTAHTRHLIDATGAHLLVLDDAGTVHILTTDDWSHQGSIAVLQNGTGAHMVASASDARAYLLEPAEQIVRVLDITQRTLLDDDQITLDFSPVGLAWAGISGAAAEALSPHRDHDHQHGHQHDHQHSR</sequence>
<dbReference type="SUPFAM" id="SSF51004">
    <property type="entry name" value="C-terminal (heme d1) domain of cytochrome cd1-nitrite reductase"/>
    <property type="match status" value="1"/>
</dbReference>
<dbReference type="InterPro" id="IPR011048">
    <property type="entry name" value="Haem_d1_sf"/>
</dbReference>
<evidence type="ECO:0000313" key="2">
    <source>
        <dbReference type="EMBL" id="MCK0537446.1"/>
    </source>
</evidence>
<dbReference type="InterPro" id="IPR015943">
    <property type="entry name" value="WD40/YVTN_repeat-like_dom_sf"/>
</dbReference>
<feature type="region of interest" description="Disordered" evidence="1">
    <location>
        <begin position="406"/>
        <end position="428"/>
    </location>
</feature>
<evidence type="ECO:0000313" key="3">
    <source>
        <dbReference type="Proteomes" id="UP001165524"/>
    </source>
</evidence>
<organism evidence="2 3">
    <name type="scientific">Alcanivorax quisquiliarum</name>
    <dbReference type="NCBI Taxonomy" id="2933565"/>
    <lineage>
        <taxon>Bacteria</taxon>
        <taxon>Pseudomonadati</taxon>
        <taxon>Pseudomonadota</taxon>
        <taxon>Gammaproteobacteria</taxon>
        <taxon>Oceanospirillales</taxon>
        <taxon>Alcanivoracaceae</taxon>
        <taxon>Alcanivorax</taxon>
    </lineage>
</organism>
<dbReference type="EMBL" id="JALKII010000003">
    <property type="protein sequence ID" value="MCK0537446.1"/>
    <property type="molecule type" value="Genomic_DNA"/>
</dbReference>
<comment type="caution">
    <text evidence="2">The sequence shown here is derived from an EMBL/GenBank/DDBJ whole genome shotgun (WGS) entry which is preliminary data.</text>
</comment>
<dbReference type="Gene3D" id="2.130.10.10">
    <property type="entry name" value="YVTN repeat-like/Quinoprotein amine dehydrogenase"/>
    <property type="match status" value="1"/>
</dbReference>
<evidence type="ECO:0000256" key="1">
    <source>
        <dbReference type="SAM" id="MobiDB-lite"/>
    </source>
</evidence>
<gene>
    <name evidence="2" type="ORF">MU846_06950</name>
</gene>